<dbReference type="InterPro" id="IPR036188">
    <property type="entry name" value="FAD/NAD-bd_sf"/>
</dbReference>
<dbReference type="GO" id="GO:0004324">
    <property type="term" value="F:ferredoxin-NADP+ reductase activity"/>
    <property type="evidence" value="ECO:0007669"/>
    <property type="project" value="UniProtKB-UniRule"/>
</dbReference>
<evidence type="ECO:0000259" key="7">
    <source>
        <dbReference type="Pfam" id="PF07992"/>
    </source>
</evidence>
<feature type="binding site" evidence="6">
    <location>
        <position position="325"/>
    </location>
    <ligand>
        <name>FAD</name>
        <dbReference type="ChEBI" id="CHEBI:57692"/>
    </ligand>
</feature>
<protein>
    <recommendedName>
        <fullName evidence="6">Ferredoxin--NADP reductase</fullName>
        <shortName evidence="6">FNR</shortName>
        <shortName evidence="6">Fd-NADP(+) reductase</shortName>
        <ecNumber evidence="6">1.18.1.2</ecNumber>
    </recommendedName>
</protein>
<dbReference type="PANTHER" id="PTHR48105">
    <property type="entry name" value="THIOREDOXIN REDUCTASE 1-RELATED-RELATED"/>
    <property type="match status" value="1"/>
</dbReference>
<dbReference type="PRINTS" id="PR00368">
    <property type="entry name" value="FADPNR"/>
</dbReference>
<keyword evidence="4 6" id="KW-0521">NADP</keyword>
<feature type="binding site" evidence="6">
    <location>
        <position position="120"/>
    </location>
    <ligand>
        <name>FAD</name>
        <dbReference type="ChEBI" id="CHEBI:57692"/>
    </ligand>
</feature>
<feature type="binding site" evidence="6">
    <location>
        <position position="284"/>
    </location>
    <ligand>
        <name>FAD</name>
        <dbReference type="ChEBI" id="CHEBI:57692"/>
    </ligand>
</feature>
<dbReference type="PATRIC" id="fig|888064.11.peg.1765"/>
<evidence type="ECO:0000313" key="8">
    <source>
        <dbReference type="EMBL" id="EFU74820.1"/>
    </source>
</evidence>
<dbReference type="STRING" id="888064.HMPREF9088_0386"/>
<dbReference type="AlphaFoldDB" id="E6LDE6"/>
<keyword evidence="5 6" id="KW-0560">Oxidoreductase</keyword>
<dbReference type="InterPro" id="IPR022890">
    <property type="entry name" value="Fd--NADP_Rdtase_type_2"/>
</dbReference>
<reference evidence="8 9" key="1">
    <citation type="submission" date="2010-12" db="EMBL/GenBank/DDBJ databases">
        <authorList>
            <person name="Muzny D."/>
            <person name="Qin X."/>
            <person name="Deng J."/>
            <person name="Jiang H."/>
            <person name="Liu Y."/>
            <person name="Qu J."/>
            <person name="Song X.-Z."/>
            <person name="Zhang L."/>
            <person name="Thornton R."/>
            <person name="Coyle M."/>
            <person name="Francisco L."/>
            <person name="Jackson L."/>
            <person name="Javaid M."/>
            <person name="Korchina V."/>
            <person name="Kovar C."/>
            <person name="Mata R."/>
            <person name="Mathew T."/>
            <person name="Ngo R."/>
            <person name="Nguyen L."/>
            <person name="Nguyen N."/>
            <person name="Okwuonu G."/>
            <person name="Ongeri F."/>
            <person name="Pham C."/>
            <person name="Simmons D."/>
            <person name="Wilczek-Boney K."/>
            <person name="Hale W."/>
            <person name="Jakkamsetti A."/>
            <person name="Pham P."/>
            <person name="Ruth R."/>
            <person name="San Lucas F."/>
            <person name="Warren J."/>
            <person name="Zhang J."/>
            <person name="Zhao Z."/>
            <person name="Zhou C."/>
            <person name="Zhu D."/>
            <person name="Lee S."/>
            <person name="Bess C."/>
            <person name="Blankenburg K."/>
            <person name="Forbes L."/>
            <person name="Fu Q."/>
            <person name="Gubbala S."/>
            <person name="Hirani K."/>
            <person name="Jayaseelan J.C."/>
            <person name="Lara F."/>
            <person name="Munidasa M."/>
            <person name="Palculict T."/>
            <person name="Patil S."/>
            <person name="Pu L.-L."/>
            <person name="Saada N."/>
            <person name="Tang L."/>
            <person name="Weissenberger G."/>
            <person name="Zhu Y."/>
            <person name="Hemphill L."/>
            <person name="Shang Y."/>
            <person name="Youmans B."/>
            <person name="Ayvaz T."/>
            <person name="Ross M."/>
            <person name="Santibanez J."/>
            <person name="Aqrawi P."/>
            <person name="Gross S."/>
            <person name="Joshi V."/>
            <person name="Fowler G."/>
            <person name="Nazareth L."/>
            <person name="Reid J."/>
            <person name="Worley K."/>
            <person name="Petrosino J."/>
            <person name="Highlander S."/>
            <person name="Gibbs R."/>
        </authorList>
    </citation>
    <scope>NUCLEOTIDE SEQUENCE [LARGE SCALE GENOMIC DNA]</scope>
    <source>
        <strain evidence="9">DSM 15952 / CCUG 50447 / LMG 22039 / TP 1.5</strain>
    </source>
</reference>
<dbReference type="HAMAP" id="MF_01685">
    <property type="entry name" value="FENR2"/>
    <property type="match status" value="1"/>
</dbReference>
<dbReference type="SUPFAM" id="SSF51905">
    <property type="entry name" value="FAD/NAD(P)-binding domain"/>
    <property type="match status" value="1"/>
</dbReference>
<feature type="binding site" evidence="6">
    <location>
        <position position="42"/>
    </location>
    <ligand>
        <name>FAD</name>
        <dbReference type="ChEBI" id="CHEBI:57692"/>
    </ligand>
</feature>
<evidence type="ECO:0000256" key="5">
    <source>
        <dbReference type="ARBA" id="ARBA00023002"/>
    </source>
</evidence>
<evidence type="ECO:0000313" key="9">
    <source>
        <dbReference type="Proteomes" id="UP000010296"/>
    </source>
</evidence>
<comment type="catalytic activity">
    <reaction evidence="6">
        <text>2 reduced [2Fe-2S]-[ferredoxin] + NADP(+) + H(+) = 2 oxidized [2Fe-2S]-[ferredoxin] + NADPH</text>
        <dbReference type="Rhea" id="RHEA:20125"/>
        <dbReference type="Rhea" id="RHEA-COMP:10000"/>
        <dbReference type="Rhea" id="RHEA-COMP:10001"/>
        <dbReference type="ChEBI" id="CHEBI:15378"/>
        <dbReference type="ChEBI" id="CHEBI:33737"/>
        <dbReference type="ChEBI" id="CHEBI:33738"/>
        <dbReference type="ChEBI" id="CHEBI:57783"/>
        <dbReference type="ChEBI" id="CHEBI:58349"/>
        <dbReference type="EC" id="1.18.1.2"/>
    </reaction>
</comment>
<evidence type="ECO:0000256" key="6">
    <source>
        <dbReference type="HAMAP-Rule" id="MF_01685"/>
    </source>
</evidence>
<comment type="subunit">
    <text evidence="1 6">Homodimer.</text>
</comment>
<dbReference type="HOGENOM" id="CLU_031864_5_5_9"/>
<dbReference type="InterPro" id="IPR023753">
    <property type="entry name" value="FAD/NAD-binding_dom"/>
</dbReference>
<keyword evidence="9" id="KW-1185">Reference proteome</keyword>
<evidence type="ECO:0000256" key="4">
    <source>
        <dbReference type="ARBA" id="ARBA00022857"/>
    </source>
</evidence>
<dbReference type="GO" id="GO:0050660">
    <property type="term" value="F:flavin adenine dinucleotide binding"/>
    <property type="evidence" value="ECO:0007669"/>
    <property type="project" value="UniProtKB-UniRule"/>
</dbReference>
<dbReference type="InterPro" id="IPR050097">
    <property type="entry name" value="Ferredoxin-NADP_redctase_2"/>
</dbReference>
<dbReference type="eggNOG" id="COG0492">
    <property type="taxonomic scope" value="Bacteria"/>
</dbReference>
<dbReference type="Proteomes" id="UP000010296">
    <property type="component" value="Unassembled WGS sequence"/>
</dbReference>
<evidence type="ECO:0000256" key="2">
    <source>
        <dbReference type="ARBA" id="ARBA00022630"/>
    </source>
</evidence>
<organism evidence="8 9">
    <name type="scientific">Enterococcus italicus (strain DSM 15952 / CCUG 50447 / LMG 22039 / TP 1.5)</name>
    <dbReference type="NCBI Taxonomy" id="888064"/>
    <lineage>
        <taxon>Bacteria</taxon>
        <taxon>Bacillati</taxon>
        <taxon>Bacillota</taxon>
        <taxon>Bacilli</taxon>
        <taxon>Lactobacillales</taxon>
        <taxon>Enterococcaceae</taxon>
        <taxon>Enterococcus</taxon>
    </lineage>
</organism>
<evidence type="ECO:0000256" key="1">
    <source>
        <dbReference type="ARBA" id="ARBA00011738"/>
    </source>
</evidence>
<feature type="binding site" evidence="6">
    <location>
        <position position="34"/>
    </location>
    <ligand>
        <name>FAD</name>
        <dbReference type="ChEBI" id="CHEBI:57692"/>
    </ligand>
</feature>
<comment type="caution">
    <text evidence="8">The sequence shown here is derived from an EMBL/GenBank/DDBJ whole genome shotgun (WGS) entry which is preliminary data.</text>
</comment>
<keyword evidence="2 6" id="KW-0285">Flavoprotein</keyword>
<dbReference type="OrthoDB" id="9806179at2"/>
<dbReference type="PRINTS" id="PR00469">
    <property type="entry name" value="PNDRDTASEII"/>
</dbReference>
<feature type="domain" description="FAD/NAD(P)-binding" evidence="7">
    <location>
        <begin position="5"/>
        <end position="300"/>
    </location>
</feature>
<proteinExistence type="inferred from homology"/>
<dbReference type="Gene3D" id="3.50.50.60">
    <property type="entry name" value="FAD/NAD(P)-binding domain"/>
    <property type="match status" value="2"/>
</dbReference>
<evidence type="ECO:0000256" key="3">
    <source>
        <dbReference type="ARBA" id="ARBA00022827"/>
    </source>
</evidence>
<dbReference type="Pfam" id="PF07992">
    <property type="entry name" value="Pyr_redox_2"/>
    <property type="match status" value="1"/>
</dbReference>
<dbReference type="EMBL" id="AEPV01000012">
    <property type="protein sequence ID" value="EFU74820.1"/>
    <property type="molecule type" value="Genomic_DNA"/>
</dbReference>
<dbReference type="GO" id="GO:0050661">
    <property type="term" value="F:NADP binding"/>
    <property type="evidence" value="ECO:0007669"/>
    <property type="project" value="UniProtKB-UniRule"/>
</dbReference>
<comment type="cofactor">
    <cofactor evidence="6">
        <name>FAD</name>
        <dbReference type="ChEBI" id="CHEBI:57692"/>
    </cofactor>
    <text evidence="6">Binds 1 FAD per subunit.</text>
</comment>
<name>E6LDE6_ENTI1</name>
<keyword evidence="3 6" id="KW-0274">FAD</keyword>
<comment type="caution">
    <text evidence="6">Lacks conserved residue(s) required for the propagation of feature annotation.</text>
</comment>
<gene>
    <name evidence="8" type="primary">trxB</name>
    <name evidence="8" type="ORF">HMPREF9088_0386</name>
</gene>
<accession>E6LDE6</accession>
<feature type="binding site" evidence="6">
    <location>
        <position position="46"/>
    </location>
    <ligand>
        <name>FAD</name>
        <dbReference type="ChEBI" id="CHEBI:57692"/>
    </ligand>
</feature>
<sequence>MDTIYDVLIIGGGPAGLYASFYAGLRDLSVALFEAQAELGGKLNFYPEKMVWDVGALPPTKGKKVNDSLQEQANLFEPTIHTNTTIKTWEEQDGLFVLRDQDGTCYYGKTLLIAIGGGVISPQQLSCSVDATITSHIHYEFPNQQAIFGKKMVVSGGGDAAVDYAIEAQSYGAKVTLCYRGENLKAHESQVKKLAALGIDVYTNQTIVGIAKGEETTMVLQLQSKDGEPTTAFSCDHLLVQHGYDRDTSLLEQESITLDRYSDFYLHCLFPTKTSAEGIFAAGDIHYFDGKVNLLAGAFQDAALAVNQIKQYIDPKSPAYGMVSSHNKKFHERNQELMM</sequence>
<comment type="similarity">
    <text evidence="6">Belongs to the ferredoxin--NADP reductase type 2 family.</text>
</comment>
<feature type="binding site" evidence="6">
    <location>
        <position position="86"/>
    </location>
    <ligand>
        <name>FAD</name>
        <dbReference type="ChEBI" id="CHEBI:57692"/>
    </ligand>
</feature>
<dbReference type="EC" id="1.18.1.2" evidence="6"/>
<dbReference type="RefSeq" id="WP_007207407.1">
    <property type="nucleotide sequence ID" value="NZ_GL622241.1"/>
</dbReference>